<keyword evidence="1" id="KW-0472">Membrane</keyword>
<dbReference type="Proteomes" id="UP000315377">
    <property type="component" value="Chromosome"/>
</dbReference>
<accession>A0AAP9DXN8</accession>
<keyword evidence="1" id="KW-0812">Transmembrane</keyword>
<evidence type="ECO:0000256" key="1">
    <source>
        <dbReference type="SAM" id="Phobius"/>
    </source>
</evidence>
<gene>
    <name evidence="3" type="ORF">FLT43_24865</name>
    <name evidence="2" type="ORF">M5W83_09620</name>
</gene>
<feature type="transmembrane region" description="Helical" evidence="1">
    <location>
        <begin position="92"/>
        <end position="110"/>
    </location>
</feature>
<dbReference type="SUPFAM" id="SSF53474">
    <property type="entry name" value="alpha/beta-Hydrolases"/>
    <property type="match status" value="1"/>
</dbReference>
<dbReference type="InterPro" id="IPR029058">
    <property type="entry name" value="AB_hydrolase_fold"/>
</dbReference>
<reference evidence="3 4" key="1">
    <citation type="submission" date="2019-07" db="EMBL/GenBank/DDBJ databases">
        <title>Paenibacillus thiaminolyticus NRRL B-4156.</title>
        <authorList>
            <person name="Hehnly C."/>
            <person name="Zhang L."/>
        </authorList>
    </citation>
    <scope>NUCLEOTIDE SEQUENCE [LARGE SCALE GENOMIC DNA]</scope>
    <source>
        <strain evidence="3 4">NRRL B-4156</strain>
    </source>
</reference>
<reference evidence="2 5" key="2">
    <citation type="submission" date="2022-05" db="EMBL/GenBank/DDBJ databases">
        <title>Genome Sequencing of Bee-Associated Microbes.</title>
        <authorList>
            <person name="Dunlap C."/>
        </authorList>
    </citation>
    <scope>NUCLEOTIDE SEQUENCE [LARGE SCALE GENOMIC DNA]</scope>
    <source>
        <strain evidence="2 5">NRRL B-14613</strain>
    </source>
</reference>
<dbReference type="PANTHER" id="PTHR33428">
    <property type="entry name" value="CHLOROPHYLLASE-2, CHLOROPLASTIC"/>
    <property type="match status" value="1"/>
</dbReference>
<dbReference type="Proteomes" id="UP001209276">
    <property type="component" value="Unassembled WGS sequence"/>
</dbReference>
<dbReference type="GeneID" id="76999195"/>
<dbReference type="RefSeq" id="WP_087441589.1">
    <property type="nucleotide sequence ID" value="NZ_CABMNB010000021.1"/>
</dbReference>
<feature type="transmembrane region" description="Helical" evidence="1">
    <location>
        <begin position="148"/>
        <end position="170"/>
    </location>
</feature>
<dbReference type="Gene3D" id="3.40.50.1820">
    <property type="entry name" value="alpha/beta hydrolase"/>
    <property type="match status" value="1"/>
</dbReference>
<organism evidence="3 4">
    <name type="scientific">Paenibacillus thiaminolyticus</name>
    <name type="common">Bacillus thiaminolyticus</name>
    <dbReference type="NCBI Taxonomy" id="49283"/>
    <lineage>
        <taxon>Bacteria</taxon>
        <taxon>Bacillati</taxon>
        <taxon>Bacillota</taxon>
        <taxon>Bacilli</taxon>
        <taxon>Bacillales</taxon>
        <taxon>Paenibacillaceae</taxon>
        <taxon>Paenibacillus</taxon>
    </lineage>
</organism>
<evidence type="ECO:0000313" key="4">
    <source>
        <dbReference type="Proteomes" id="UP000315377"/>
    </source>
</evidence>
<name>A0AAP9DXN8_PANTH</name>
<keyword evidence="1" id="KW-1133">Transmembrane helix</keyword>
<evidence type="ECO:0000313" key="2">
    <source>
        <dbReference type="EMBL" id="MCY9607408.1"/>
    </source>
</evidence>
<keyword evidence="5" id="KW-1185">Reference proteome</keyword>
<dbReference type="PANTHER" id="PTHR33428:SF2">
    <property type="entry name" value="CHLOROPHYLLASE-2"/>
    <property type="match status" value="1"/>
</dbReference>
<sequence length="748" mass="83704">MERMIERARQWAGRVNRDRMKVKPLSAGWMGASIALGAITLFFVLLQANYMLGARGFPDLAIGTIVSLIFVAVAGGILALVLHLAKKIPTRYLWLFFSAFMLLFVCFMGPMYTTLVYILGLIVLLSLWGAALYKVVKGGYKYATKTKKITALVLLLSTTAMIGFTGYWTIHDGEAQVRGVHLKELRTAARYQNALLGNPAEEGTYKVKTRTYGSQNSYRTQFNQTESLVTQPVDGSAFVQKWSSLRTKTVGFGPDAMPLNGLVWYPEGDGPFPLVLIVHGNHLMTDYSDPGYEYLGQLLASRGYIFVSIDENFLNVSPWDDMFMFSALEKENPARGMLMLEHLKTWKAWNQDSTNPFYQKVDMDQIALIGHSRGGEAITIAAAYNQLSAHPDNGSITFDYNFNIRSLIAIASTDLQYRPSGKPMPAANVNYLALQGSHDMDVNTFRGSSQYHRTHFSGQDDYMKAAVYIYGANHGQFNRVWSRGDSVGLGNHLFNLKQLMPREEQETAAKVLISSFLDATLKNKKEYEAVFQDLGYAKEWLPDTMYISDYNDSRTTMIASFDEDIDLRSTTLPGGKLMGENLRDWKEARVKMKFGEDLYSAVQVGWDRSNNPQAASYTVVLPEKGLDLAENDSFVFSIADKSERKNASYQEGLLDFTIKVEDKNGNQASLPLSHISKLVPMIEGKLLKAPFANSGAATEPVFQNYGFPLSDFSQVNTRFNPQLLSRVSFEFDRTETGAVLITDIGIRK</sequence>
<proteinExistence type="predicted"/>
<evidence type="ECO:0000313" key="3">
    <source>
        <dbReference type="EMBL" id="QDM46330.1"/>
    </source>
</evidence>
<feature type="transmembrane region" description="Helical" evidence="1">
    <location>
        <begin position="27"/>
        <end position="48"/>
    </location>
</feature>
<feature type="transmembrane region" description="Helical" evidence="1">
    <location>
        <begin position="60"/>
        <end position="85"/>
    </location>
</feature>
<dbReference type="EMBL" id="JAMDMM010000020">
    <property type="protein sequence ID" value="MCY9607408.1"/>
    <property type="molecule type" value="Genomic_DNA"/>
</dbReference>
<dbReference type="GO" id="GO:0015996">
    <property type="term" value="P:chlorophyll catabolic process"/>
    <property type="evidence" value="ECO:0007669"/>
    <property type="project" value="TreeGrafter"/>
</dbReference>
<feature type="transmembrane region" description="Helical" evidence="1">
    <location>
        <begin position="116"/>
        <end position="136"/>
    </location>
</feature>
<dbReference type="AlphaFoldDB" id="A0AAP9DXN8"/>
<dbReference type="GO" id="GO:0047746">
    <property type="term" value="F:chlorophyllase activity"/>
    <property type="evidence" value="ECO:0007669"/>
    <property type="project" value="TreeGrafter"/>
</dbReference>
<protein>
    <submittedName>
        <fullName evidence="3">MFS transporter</fullName>
    </submittedName>
</protein>
<dbReference type="EMBL" id="CP041405">
    <property type="protein sequence ID" value="QDM46330.1"/>
    <property type="molecule type" value="Genomic_DNA"/>
</dbReference>
<evidence type="ECO:0000313" key="5">
    <source>
        <dbReference type="Proteomes" id="UP001209276"/>
    </source>
</evidence>